<dbReference type="Proteomes" id="UP000544872">
    <property type="component" value="Unassembled WGS sequence"/>
</dbReference>
<dbReference type="EMBL" id="JACIIX010000005">
    <property type="protein sequence ID" value="MBB6210256.1"/>
    <property type="molecule type" value="Genomic_DNA"/>
</dbReference>
<dbReference type="SUPFAM" id="SSF88874">
    <property type="entry name" value="Receptor-binding domain of short tail fibre protein gp12"/>
    <property type="match status" value="1"/>
</dbReference>
<dbReference type="Gene3D" id="3.90.1340.10">
    <property type="entry name" value="Phage tail collar domain"/>
    <property type="match status" value="1"/>
</dbReference>
<accession>A0A7X0DLS3</accession>
<keyword evidence="3" id="KW-1185">Reference proteome</keyword>
<protein>
    <submittedName>
        <fullName evidence="2">Microcystin-dependent protein</fullName>
    </submittedName>
</protein>
<feature type="domain" description="Phage tail collar" evidence="1">
    <location>
        <begin position="7"/>
        <end position="61"/>
    </location>
</feature>
<sequence>MADALIGEIRAMAFNYVPPGWLLCDGRTYRVQNYSYLHAVIGTTYGGDDKALTFAVPDLRNCVAVGLGASPKHGLKLGLGEKKGTRAVPLEVKHLPPHRHDLNGKIGEDVNAVNTPQGNWLGIPVYTKTTGNTTVSRRVRRYLKLEKAPDVALHPDTVGYCQVGTPTSHDNSQPVLTMMYCICYEGFMPSRPPVPPPVPPKTGV</sequence>
<comment type="caution">
    <text evidence="2">The sequence shown here is derived from an EMBL/GenBank/DDBJ whole genome shotgun (WGS) entry which is preliminary data.</text>
</comment>
<organism evidence="2 3">
    <name type="scientific">Novispirillum itersonii</name>
    <name type="common">Aquaspirillum itersonii</name>
    <dbReference type="NCBI Taxonomy" id="189"/>
    <lineage>
        <taxon>Bacteria</taxon>
        <taxon>Pseudomonadati</taxon>
        <taxon>Pseudomonadota</taxon>
        <taxon>Alphaproteobacteria</taxon>
        <taxon>Rhodospirillales</taxon>
        <taxon>Novispirillaceae</taxon>
        <taxon>Novispirillum</taxon>
    </lineage>
</organism>
<dbReference type="InterPro" id="IPR011083">
    <property type="entry name" value="Phage_tail_collar_dom"/>
</dbReference>
<evidence type="ECO:0000313" key="3">
    <source>
        <dbReference type="Proteomes" id="UP000544872"/>
    </source>
</evidence>
<evidence type="ECO:0000313" key="2">
    <source>
        <dbReference type="EMBL" id="MBB6210256.1"/>
    </source>
</evidence>
<evidence type="ECO:0000259" key="1">
    <source>
        <dbReference type="Pfam" id="PF07484"/>
    </source>
</evidence>
<dbReference type="Pfam" id="PF07484">
    <property type="entry name" value="Collar"/>
    <property type="match status" value="1"/>
</dbReference>
<name>A0A7X0DLS3_NOVIT</name>
<reference evidence="2 3" key="1">
    <citation type="submission" date="2020-08" db="EMBL/GenBank/DDBJ databases">
        <title>Genomic Encyclopedia of Type Strains, Phase IV (KMG-IV): sequencing the most valuable type-strain genomes for metagenomic binning, comparative biology and taxonomic classification.</title>
        <authorList>
            <person name="Goeker M."/>
        </authorList>
    </citation>
    <scope>NUCLEOTIDE SEQUENCE [LARGE SCALE GENOMIC DNA]</scope>
    <source>
        <strain evidence="2 3">DSM 11590</strain>
    </source>
</reference>
<gene>
    <name evidence="2" type="ORF">FHS48_001671</name>
</gene>
<dbReference type="AlphaFoldDB" id="A0A7X0DLS3"/>
<dbReference type="RefSeq" id="WP_184263096.1">
    <property type="nucleotide sequence ID" value="NZ_JACIIX010000005.1"/>
</dbReference>
<dbReference type="InterPro" id="IPR037053">
    <property type="entry name" value="Phage_tail_collar_dom_sf"/>
</dbReference>
<proteinExistence type="predicted"/>